<name>A0AAE0FP77_9CHLO</name>
<accession>A0AAE0FP77</accession>
<evidence type="ECO:0000313" key="2">
    <source>
        <dbReference type="Proteomes" id="UP001190700"/>
    </source>
</evidence>
<sequence>MALETKFSAAVLNTSLTAGLNQGIQERLAQRLCGQTTDYERVMKFYIYGSLISTPLGYYVTKFANKVCQKYANGPYEDKIRLAVNAVVTMPLNSTFFIVLIAKMFGAPLDAALGRVSSMLPPILAHFWQVLLPLQLLPPSLLPPKWKPLVLQAAAFFVGVQVKCKIKQGLIPPPPLK</sequence>
<comment type="caution">
    <text evidence="1">The sequence shown here is derived from an EMBL/GenBank/DDBJ whole genome shotgun (WGS) entry which is preliminary data.</text>
</comment>
<keyword evidence="2" id="KW-1185">Reference proteome</keyword>
<reference evidence="1 2" key="1">
    <citation type="journal article" date="2015" name="Genome Biol. Evol.">
        <title>Comparative Genomics of a Bacterivorous Green Alga Reveals Evolutionary Causalities and Consequences of Phago-Mixotrophic Mode of Nutrition.</title>
        <authorList>
            <person name="Burns J.A."/>
            <person name="Paasch A."/>
            <person name="Narechania A."/>
            <person name="Kim E."/>
        </authorList>
    </citation>
    <scope>NUCLEOTIDE SEQUENCE [LARGE SCALE GENOMIC DNA]</scope>
    <source>
        <strain evidence="1 2">PLY_AMNH</strain>
    </source>
</reference>
<proteinExistence type="predicted"/>
<dbReference type="EMBL" id="LGRX02015411">
    <property type="protein sequence ID" value="KAK3263482.1"/>
    <property type="molecule type" value="Genomic_DNA"/>
</dbReference>
<protein>
    <submittedName>
        <fullName evidence="1">Uncharacterized protein</fullName>
    </submittedName>
</protein>
<evidence type="ECO:0000313" key="1">
    <source>
        <dbReference type="EMBL" id="KAK3263482.1"/>
    </source>
</evidence>
<organism evidence="1 2">
    <name type="scientific">Cymbomonas tetramitiformis</name>
    <dbReference type="NCBI Taxonomy" id="36881"/>
    <lineage>
        <taxon>Eukaryota</taxon>
        <taxon>Viridiplantae</taxon>
        <taxon>Chlorophyta</taxon>
        <taxon>Pyramimonadophyceae</taxon>
        <taxon>Pyramimonadales</taxon>
        <taxon>Pyramimonadaceae</taxon>
        <taxon>Cymbomonas</taxon>
    </lineage>
</organism>
<gene>
    <name evidence="1" type="ORF">CYMTET_27715</name>
</gene>
<dbReference type="AlphaFoldDB" id="A0AAE0FP77"/>
<dbReference type="Proteomes" id="UP001190700">
    <property type="component" value="Unassembled WGS sequence"/>
</dbReference>